<dbReference type="PROSITE" id="PS50011">
    <property type="entry name" value="PROTEIN_KINASE_DOM"/>
    <property type="match status" value="1"/>
</dbReference>
<feature type="domain" description="Protein kinase" evidence="2">
    <location>
        <begin position="179"/>
        <end position="376"/>
    </location>
</feature>
<evidence type="ECO:0000313" key="3">
    <source>
        <dbReference type="EMBL" id="KAK3941352.1"/>
    </source>
</evidence>
<dbReference type="Proteomes" id="UP001303473">
    <property type="component" value="Unassembled WGS sequence"/>
</dbReference>
<sequence>MEVTGADTAVSSFSMLELWVHGEDIVYVFLFNGTRFYVSITSEKLEGEGELLQKFNDFKDDLDDPDTMFNFEEWVLGTLDDFMQKVAPTPAPGARKPITLLEYFSPPTFAFELVNKEGKLCAIREDYDPQIHGDTSPRTQIVEDSLPRSGRKGSRSSSAGDLLPGQCIQSRGAIPRSALPPVPLIPASHLERVDDGLRDEDLSDTPRKVRRVGTAEVFFFKPGFKDHGHLREIDLLSQIDRSGEFDPPFRTSRLAGLVVWGDGDDDDDASLMGLLLEYIEGDTLAERMEAVSVATRLKWFRQVQATVGRLHELGIVWGDVKPDNIMINAEGEAVVIDFGGGYTPEYIKPELQQTLQGDLMGLDHIADVIGVRCKSN</sequence>
<accession>A0AAN6NCR2</accession>
<dbReference type="GO" id="GO:0004672">
    <property type="term" value="F:protein kinase activity"/>
    <property type="evidence" value="ECO:0007669"/>
    <property type="project" value="InterPro"/>
</dbReference>
<evidence type="ECO:0000256" key="1">
    <source>
        <dbReference type="SAM" id="MobiDB-lite"/>
    </source>
</evidence>
<organism evidence="3 4">
    <name type="scientific">Diplogelasinospora grovesii</name>
    <dbReference type="NCBI Taxonomy" id="303347"/>
    <lineage>
        <taxon>Eukaryota</taxon>
        <taxon>Fungi</taxon>
        <taxon>Dikarya</taxon>
        <taxon>Ascomycota</taxon>
        <taxon>Pezizomycotina</taxon>
        <taxon>Sordariomycetes</taxon>
        <taxon>Sordariomycetidae</taxon>
        <taxon>Sordariales</taxon>
        <taxon>Diplogelasinosporaceae</taxon>
        <taxon>Diplogelasinospora</taxon>
    </lineage>
</organism>
<dbReference type="Pfam" id="PF00069">
    <property type="entry name" value="Pkinase"/>
    <property type="match status" value="1"/>
</dbReference>
<dbReference type="EMBL" id="MU853784">
    <property type="protein sequence ID" value="KAK3941352.1"/>
    <property type="molecule type" value="Genomic_DNA"/>
</dbReference>
<protein>
    <recommendedName>
        <fullName evidence="2">Protein kinase domain-containing protein</fullName>
    </recommendedName>
</protein>
<dbReference type="SUPFAM" id="SSF56112">
    <property type="entry name" value="Protein kinase-like (PK-like)"/>
    <property type="match status" value="1"/>
</dbReference>
<name>A0AAN6NCR2_9PEZI</name>
<dbReference type="AlphaFoldDB" id="A0AAN6NCR2"/>
<keyword evidence="4" id="KW-1185">Reference proteome</keyword>
<evidence type="ECO:0000313" key="4">
    <source>
        <dbReference type="Proteomes" id="UP001303473"/>
    </source>
</evidence>
<evidence type="ECO:0000259" key="2">
    <source>
        <dbReference type="PROSITE" id="PS50011"/>
    </source>
</evidence>
<reference evidence="4" key="1">
    <citation type="journal article" date="2023" name="Mol. Phylogenet. Evol.">
        <title>Genome-scale phylogeny and comparative genomics of the fungal order Sordariales.</title>
        <authorList>
            <person name="Hensen N."/>
            <person name="Bonometti L."/>
            <person name="Westerberg I."/>
            <person name="Brannstrom I.O."/>
            <person name="Guillou S."/>
            <person name="Cros-Aarteil S."/>
            <person name="Calhoun S."/>
            <person name="Haridas S."/>
            <person name="Kuo A."/>
            <person name="Mondo S."/>
            <person name="Pangilinan J."/>
            <person name="Riley R."/>
            <person name="LaButti K."/>
            <person name="Andreopoulos B."/>
            <person name="Lipzen A."/>
            <person name="Chen C."/>
            <person name="Yan M."/>
            <person name="Daum C."/>
            <person name="Ng V."/>
            <person name="Clum A."/>
            <person name="Steindorff A."/>
            <person name="Ohm R.A."/>
            <person name="Martin F."/>
            <person name="Silar P."/>
            <person name="Natvig D.O."/>
            <person name="Lalanne C."/>
            <person name="Gautier V."/>
            <person name="Ament-Velasquez S.L."/>
            <person name="Kruys A."/>
            <person name="Hutchinson M.I."/>
            <person name="Powell A.J."/>
            <person name="Barry K."/>
            <person name="Miller A.N."/>
            <person name="Grigoriev I.V."/>
            <person name="Debuchy R."/>
            <person name="Gladieux P."/>
            <person name="Hiltunen Thoren M."/>
            <person name="Johannesson H."/>
        </authorList>
    </citation>
    <scope>NUCLEOTIDE SEQUENCE [LARGE SCALE GENOMIC DNA]</scope>
    <source>
        <strain evidence="4">CBS 340.73</strain>
    </source>
</reference>
<dbReference type="Gene3D" id="1.10.510.10">
    <property type="entry name" value="Transferase(Phosphotransferase) domain 1"/>
    <property type="match status" value="1"/>
</dbReference>
<dbReference type="GO" id="GO:0005524">
    <property type="term" value="F:ATP binding"/>
    <property type="evidence" value="ECO:0007669"/>
    <property type="project" value="InterPro"/>
</dbReference>
<dbReference type="InterPro" id="IPR011009">
    <property type="entry name" value="Kinase-like_dom_sf"/>
</dbReference>
<dbReference type="InterPro" id="IPR000719">
    <property type="entry name" value="Prot_kinase_dom"/>
</dbReference>
<proteinExistence type="predicted"/>
<gene>
    <name evidence="3" type="ORF">QBC46DRAFT_104501</name>
</gene>
<feature type="region of interest" description="Disordered" evidence="1">
    <location>
        <begin position="128"/>
        <end position="166"/>
    </location>
</feature>
<comment type="caution">
    <text evidence="3">The sequence shown here is derived from an EMBL/GenBank/DDBJ whole genome shotgun (WGS) entry which is preliminary data.</text>
</comment>